<dbReference type="RefSeq" id="XP_009027703.1">
    <property type="nucleotide sequence ID" value="XM_009029455.1"/>
</dbReference>
<dbReference type="EMBL" id="AMQM01001708">
    <property type="status" value="NOT_ANNOTATED_CDS"/>
    <property type="molecule type" value="Genomic_DNA"/>
</dbReference>
<dbReference type="EnsemblMetazoa" id="HelroT164545">
    <property type="protein sequence ID" value="HelroP164545"/>
    <property type="gene ID" value="HelroG164545"/>
</dbReference>
<sequence length="122" mass="13956">MAKLLIQDGETPPGTEERVFTRWLVDLLEDTSAKNKNNMNRMNNVNMVNITPNMYSMLRDVRALDCLVSKLSGTDIVNLETFSVTPKQILEIVTKLLFGAIENVNSMPFLRNESVEIIYKKY</sequence>
<dbReference type="AlphaFoldDB" id="T1EVK2"/>
<proteinExistence type="predicted"/>
<dbReference type="GeneID" id="20200602"/>
<reference evidence="1 3" key="2">
    <citation type="journal article" date="2013" name="Nature">
        <title>Insights into bilaterian evolution from three spiralian genomes.</title>
        <authorList>
            <person name="Simakov O."/>
            <person name="Marletaz F."/>
            <person name="Cho S.J."/>
            <person name="Edsinger-Gonzales E."/>
            <person name="Havlak P."/>
            <person name="Hellsten U."/>
            <person name="Kuo D.H."/>
            <person name="Larsson T."/>
            <person name="Lv J."/>
            <person name="Arendt D."/>
            <person name="Savage R."/>
            <person name="Osoegawa K."/>
            <person name="de Jong P."/>
            <person name="Grimwood J."/>
            <person name="Chapman J.A."/>
            <person name="Shapiro H."/>
            <person name="Aerts A."/>
            <person name="Otillar R.P."/>
            <person name="Terry A.Y."/>
            <person name="Boore J.L."/>
            <person name="Grigoriev I.V."/>
            <person name="Lindberg D.R."/>
            <person name="Seaver E.C."/>
            <person name="Weisblat D.A."/>
            <person name="Putnam N.H."/>
            <person name="Rokhsar D.S."/>
        </authorList>
    </citation>
    <scope>NUCLEOTIDE SEQUENCE</scope>
</reference>
<dbReference type="InParanoid" id="T1EVK2"/>
<gene>
    <name evidence="2" type="primary">20200602</name>
    <name evidence="1" type="ORF">HELRODRAFT_164545</name>
</gene>
<dbReference type="CTD" id="20200602"/>
<evidence type="ECO:0000313" key="3">
    <source>
        <dbReference type="Proteomes" id="UP000015101"/>
    </source>
</evidence>
<evidence type="ECO:0000313" key="1">
    <source>
        <dbReference type="EMBL" id="ESN94664.1"/>
    </source>
</evidence>
<dbReference type="HOGENOM" id="CLU_2029215_0_0_1"/>
<keyword evidence="3" id="KW-1185">Reference proteome</keyword>
<dbReference type="EMBL" id="KB097571">
    <property type="protein sequence ID" value="ESN94664.1"/>
    <property type="molecule type" value="Genomic_DNA"/>
</dbReference>
<reference evidence="3" key="1">
    <citation type="submission" date="2012-12" db="EMBL/GenBank/DDBJ databases">
        <authorList>
            <person name="Hellsten U."/>
            <person name="Grimwood J."/>
            <person name="Chapman J.A."/>
            <person name="Shapiro H."/>
            <person name="Aerts A."/>
            <person name="Otillar R.P."/>
            <person name="Terry A.Y."/>
            <person name="Boore J.L."/>
            <person name="Simakov O."/>
            <person name="Marletaz F."/>
            <person name="Cho S.-J."/>
            <person name="Edsinger-Gonzales E."/>
            <person name="Havlak P."/>
            <person name="Kuo D.-H."/>
            <person name="Larsson T."/>
            <person name="Lv J."/>
            <person name="Arendt D."/>
            <person name="Savage R."/>
            <person name="Osoegawa K."/>
            <person name="de Jong P."/>
            <person name="Lindberg D.R."/>
            <person name="Seaver E.C."/>
            <person name="Weisblat D.A."/>
            <person name="Putnam N.H."/>
            <person name="Grigoriev I.V."/>
            <person name="Rokhsar D.S."/>
        </authorList>
    </citation>
    <scope>NUCLEOTIDE SEQUENCE</scope>
</reference>
<name>T1EVK2_HELRO</name>
<dbReference type="KEGG" id="hro:HELRODRAFT_164545"/>
<evidence type="ECO:0000313" key="2">
    <source>
        <dbReference type="EnsemblMetazoa" id="HelroP164545"/>
    </source>
</evidence>
<organism evidence="2 3">
    <name type="scientific">Helobdella robusta</name>
    <name type="common">Californian leech</name>
    <dbReference type="NCBI Taxonomy" id="6412"/>
    <lineage>
        <taxon>Eukaryota</taxon>
        <taxon>Metazoa</taxon>
        <taxon>Spiralia</taxon>
        <taxon>Lophotrochozoa</taxon>
        <taxon>Annelida</taxon>
        <taxon>Clitellata</taxon>
        <taxon>Hirudinea</taxon>
        <taxon>Rhynchobdellida</taxon>
        <taxon>Glossiphoniidae</taxon>
        <taxon>Helobdella</taxon>
    </lineage>
</organism>
<dbReference type="Proteomes" id="UP000015101">
    <property type="component" value="Unassembled WGS sequence"/>
</dbReference>
<protein>
    <submittedName>
        <fullName evidence="1 2">Uncharacterized protein</fullName>
    </submittedName>
</protein>
<accession>T1EVK2</accession>
<reference evidence="2" key="3">
    <citation type="submission" date="2015-06" db="UniProtKB">
        <authorList>
            <consortium name="EnsemblMetazoa"/>
        </authorList>
    </citation>
    <scope>IDENTIFICATION</scope>
</reference>